<keyword evidence="4" id="KW-0687">Ribonucleoprotein</keyword>
<dbReference type="PANTHER" id="PTHR21011">
    <property type="entry name" value="MITOCHONDRIAL 28S RIBOSOMAL PROTEIN S6"/>
    <property type="match status" value="1"/>
</dbReference>
<dbReference type="Gene3D" id="3.30.70.60">
    <property type="match status" value="1"/>
</dbReference>
<dbReference type="GO" id="GO:0006412">
    <property type="term" value="P:translation"/>
    <property type="evidence" value="ECO:0007669"/>
    <property type="project" value="InterPro"/>
</dbReference>
<dbReference type="CDD" id="cd00473">
    <property type="entry name" value="bS6"/>
    <property type="match status" value="1"/>
</dbReference>
<dbReference type="Proteomes" id="UP000179252">
    <property type="component" value="Unassembled WGS sequence"/>
</dbReference>
<dbReference type="NCBIfam" id="TIGR00166">
    <property type="entry name" value="S6"/>
    <property type="match status" value="1"/>
</dbReference>
<evidence type="ECO:0000256" key="2">
    <source>
        <dbReference type="ARBA" id="ARBA00035294"/>
    </source>
</evidence>
<feature type="non-terminal residue" evidence="4">
    <location>
        <position position="143"/>
    </location>
</feature>
<dbReference type="InterPro" id="IPR035980">
    <property type="entry name" value="Ribosomal_bS6_sf"/>
</dbReference>
<dbReference type="GO" id="GO:0005840">
    <property type="term" value="C:ribosome"/>
    <property type="evidence" value="ECO:0007669"/>
    <property type="project" value="UniProtKB-KW"/>
</dbReference>
<comment type="caution">
    <text evidence="4">The sequence shown here is derived from an EMBL/GenBank/DDBJ whole genome shotgun (WGS) entry which is preliminary data.</text>
</comment>
<dbReference type="Pfam" id="PF01250">
    <property type="entry name" value="Ribosomal_S6"/>
    <property type="match status" value="1"/>
</dbReference>
<comment type="similarity">
    <text evidence="1">Belongs to the bacterial ribosomal protein bS6 family.</text>
</comment>
<accession>A0A1F5FXS4</accession>
<dbReference type="InterPro" id="IPR000529">
    <property type="entry name" value="Ribosomal_bS6"/>
</dbReference>
<proteinExistence type="inferred from homology"/>
<evidence type="ECO:0000256" key="3">
    <source>
        <dbReference type="ARBA" id="ARBA00035520"/>
    </source>
</evidence>
<evidence type="ECO:0000313" key="4">
    <source>
        <dbReference type="EMBL" id="OGD84354.1"/>
    </source>
</evidence>
<dbReference type="InterPro" id="IPR020814">
    <property type="entry name" value="Ribosomal_S6_plastid/chlpt"/>
</dbReference>
<dbReference type="GO" id="GO:0003735">
    <property type="term" value="F:structural constituent of ribosome"/>
    <property type="evidence" value="ECO:0007669"/>
    <property type="project" value="InterPro"/>
</dbReference>
<name>A0A1F5FXS4_9BACT</name>
<sequence>MNYELMIVVSPGGEVDPILSRVEKSLKDADATSIRVDKLGKKLLAYPIAKQTEGEYVVINFEAGGEAVGAISKRLKLEQEAILRYLIVKVTKGTKVSKVTKEGKTREEDKTKETGKVVVRTVVGGQTKGTKGTRVSKVEKVTK</sequence>
<dbReference type="AlphaFoldDB" id="A0A1F5FXS4"/>
<dbReference type="EMBL" id="MFAU01000023">
    <property type="protein sequence ID" value="OGD84354.1"/>
    <property type="molecule type" value="Genomic_DNA"/>
</dbReference>
<evidence type="ECO:0000256" key="1">
    <source>
        <dbReference type="ARBA" id="ARBA00009512"/>
    </source>
</evidence>
<reference evidence="4 5" key="1">
    <citation type="journal article" date="2016" name="Nat. Commun.">
        <title>Thousands of microbial genomes shed light on interconnected biogeochemical processes in an aquifer system.</title>
        <authorList>
            <person name="Anantharaman K."/>
            <person name="Brown C.T."/>
            <person name="Hug L.A."/>
            <person name="Sharon I."/>
            <person name="Castelle C.J."/>
            <person name="Probst A.J."/>
            <person name="Thomas B.C."/>
            <person name="Singh A."/>
            <person name="Wilkins M.J."/>
            <person name="Karaoz U."/>
            <person name="Brodie E.L."/>
            <person name="Williams K.H."/>
            <person name="Hubbard S.S."/>
            <person name="Banfield J.F."/>
        </authorList>
    </citation>
    <scope>NUCLEOTIDE SEQUENCE [LARGE SCALE GENOMIC DNA]</scope>
</reference>
<dbReference type="InterPro" id="IPR014717">
    <property type="entry name" value="Transl_elong_EF1B/ribsomal_bS6"/>
</dbReference>
<evidence type="ECO:0000313" key="5">
    <source>
        <dbReference type="Proteomes" id="UP000179252"/>
    </source>
</evidence>
<protein>
    <recommendedName>
        <fullName evidence="2">Small ribosomal subunit protein bS6</fullName>
    </recommendedName>
    <alternativeName>
        <fullName evidence="3">30S ribosomal protein S6</fullName>
    </alternativeName>
</protein>
<keyword evidence="4" id="KW-0689">Ribosomal protein</keyword>
<organism evidence="4 5">
    <name type="scientific">Candidatus Curtissbacteria bacterium RBG_13_40_7</name>
    <dbReference type="NCBI Taxonomy" id="1797706"/>
    <lineage>
        <taxon>Bacteria</taxon>
        <taxon>Candidatus Curtissiibacteriota</taxon>
    </lineage>
</organism>
<dbReference type="HAMAP" id="MF_00360">
    <property type="entry name" value="Ribosomal_bS6"/>
    <property type="match status" value="1"/>
</dbReference>
<dbReference type="GO" id="GO:0070181">
    <property type="term" value="F:small ribosomal subunit rRNA binding"/>
    <property type="evidence" value="ECO:0007669"/>
    <property type="project" value="TreeGrafter"/>
</dbReference>
<dbReference type="PANTHER" id="PTHR21011:SF1">
    <property type="entry name" value="SMALL RIBOSOMAL SUBUNIT PROTEIN BS6M"/>
    <property type="match status" value="1"/>
</dbReference>
<gene>
    <name evidence="4" type="ORF">A2165_03700</name>
</gene>
<dbReference type="GO" id="GO:0005737">
    <property type="term" value="C:cytoplasm"/>
    <property type="evidence" value="ECO:0007669"/>
    <property type="project" value="UniProtKB-ARBA"/>
</dbReference>
<dbReference type="SUPFAM" id="SSF54995">
    <property type="entry name" value="Ribosomal protein S6"/>
    <property type="match status" value="1"/>
</dbReference>